<dbReference type="GO" id="GO:0055085">
    <property type="term" value="P:transmembrane transport"/>
    <property type="evidence" value="ECO:0007669"/>
    <property type="project" value="InterPro"/>
</dbReference>
<dbReference type="STRING" id="240303.SAMN05421677_103105"/>
<dbReference type="Proteomes" id="UP000198860">
    <property type="component" value="Unassembled WGS sequence"/>
</dbReference>
<keyword evidence="6 8" id="KW-1133">Transmembrane helix</keyword>
<keyword evidence="10" id="KW-1185">Reference proteome</keyword>
<dbReference type="InterPro" id="IPR004776">
    <property type="entry name" value="Mem_transp_PIN-like"/>
</dbReference>
<dbReference type="EMBL" id="FNIZ01000003">
    <property type="protein sequence ID" value="SDO15972.1"/>
    <property type="molecule type" value="Genomic_DNA"/>
</dbReference>
<feature type="transmembrane region" description="Helical" evidence="8">
    <location>
        <begin position="29"/>
        <end position="49"/>
    </location>
</feature>
<evidence type="ECO:0008006" key="11">
    <source>
        <dbReference type="Google" id="ProtNLM"/>
    </source>
</evidence>
<dbReference type="PANTHER" id="PTHR36838">
    <property type="entry name" value="AUXIN EFFLUX CARRIER FAMILY PROTEIN"/>
    <property type="match status" value="1"/>
</dbReference>
<sequence length="300" mass="32571">MEFITILLPIFLVFGIGYGAQKIFQFDTSTFSKLALYILVPFLVFQTFYEEKITFSYVYISIYMLGLCIIIIGIVSILSKVQNYTEKERCGMVLSCAFTNNGNYGTPLVLFLFGTAGMETAIVLMVLQQLLMSTLGVYYAAKGGGDKGDGMKAALRSVRRMPMVYGAIAGFLFQTFGLSIGELKEGVDLIASAAIPLIMLTLGMQLANIKVKGFEYKKVSIALIIKLVAAPAIAAAIVWAMPVDPLMKQIMIIMAATPTAANTTMYAIQFQTEPQTVTSATLATTVLSLVTIPVVIFLAT</sequence>
<dbReference type="InterPro" id="IPR038770">
    <property type="entry name" value="Na+/solute_symporter_sf"/>
</dbReference>
<feature type="transmembrane region" description="Helical" evidence="8">
    <location>
        <begin position="108"/>
        <end position="141"/>
    </location>
</feature>
<keyword evidence="3" id="KW-0813">Transport</keyword>
<dbReference type="RefSeq" id="WP_089651230.1">
    <property type="nucleotide sequence ID" value="NZ_FNIZ01000003.1"/>
</dbReference>
<evidence type="ECO:0000256" key="5">
    <source>
        <dbReference type="ARBA" id="ARBA00022692"/>
    </source>
</evidence>
<reference evidence="10" key="1">
    <citation type="submission" date="2016-10" db="EMBL/GenBank/DDBJ databases">
        <authorList>
            <person name="Varghese N."/>
            <person name="Submissions S."/>
        </authorList>
    </citation>
    <scope>NUCLEOTIDE SEQUENCE [LARGE SCALE GENOMIC DNA]</scope>
    <source>
        <strain evidence="10">CGMCC 1.3703</strain>
    </source>
</reference>
<dbReference type="GO" id="GO:0005886">
    <property type="term" value="C:plasma membrane"/>
    <property type="evidence" value="ECO:0007669"/>
    <property type="project" value="UniProtKB-SubCell"/>
</dbReference>
<evidence type="ECO:0000256" key="7">
    <source>
        <dbReference type="ARBA" id="ARBA00023136"/>
    </source>
</evidence>
<evidence type="ECO:0000256" key="6">
    <source>
        <dbReference type="ARBA" id="ARBA00022989"/>
    </source>
</evidence>
<evidence type="ECO:0000256" key="8">
    <source>
        <dbReference type="SAM" id="Phobius"/>
    </source>
</evidence>
<evidence type="ECO:0000313" key="9">
    <source>
        <dbReference type="EMBL" id="SDO15972.1"/>
    </source>
</evidence>
<evidence type="ECO:0000256" key="4">
    <source>
        <dbReference type="ARBA" id="ARBA00022475"/>
    </source>
</evidence>
<dbReference type="Gene3D" id="1.20.1530.20">
    <property type="match status" value="2"/>
</dbReference>
<accession>A0A1H0H9Y7</accession>
<dbReference type="PANTHER" id="PTHR36838:SF1">
    <property type="entry name" value="SLR1864 PROTEIN"/>
    <property type="match status" value="1"/>
</dbReference>
<evidence type="ECO:0000256" key="2">
    <source>
        <dbReference type="ARBA" id="ARBA00010145"/>
    </source>
</evidence>
<evidence type="ECO:0000256" key="1">
    <source>
        <dbReference type="ARBA" id="ARBA00004651"/>
    </source>
</evidence>
<feature type="transmembrane region" description="Helical" evidence="8">
    <location>
        <begin position="219"/>
        <end position="240"/>
    </location>
</feature>
<evidence type="ECO:0000313" key="10">
    <source>
        <dbReference type="Proteomes" id="UP000198860"/>
    </source>
</evidence>
<comment type="subcellular location">
    <subcellularLocation>
        <location evidence="1">Cell membrane</location>
        <topology evidence="1">Multi-pass membrane protein</topology>
    </subcellularLocation>
</comment>
<feature type="transmembrane region" description="Helical" evidence="8">
    <location>
        <begin position="56"/>
        <end position="78"/>
    </location>
</feature>
<feature type="transmembrane region" description="Helical" evidence="8">
    <location>
        <begin position="162"/>
        <end position="181"/>
    </location>
</feature>
<evidence type="ECO:0000256" key="3">
    <source>
        <dbReference type="ARBA" id="ARBA00022448"/>
    </source>
</evidence>
<dbReference type="OrthoDB" id="148377at2"/>
<dbReference type="AlphaFoldDB" id="A0A1H0H9Y7"/>
<comment type="similarity">
    <text evidence="2">Belongs to the auxin efflux carrier (TC 2.A.69) family.</text>
</comment>
<keyword evidence="4" id="KW-1003">Cell membrane</keyword>
<dbReference type="Pfam" id="PF03547">
    <property type="entry name" value="Mem_trans"/>
    <property type="match status" value="1"/>
</dbReference>
<feature type="transmembrane region" description="Helical" evidence="8">
    <location>
        <begin position="187"/>
        <end position="207"/>
    </location>
</feature>
<feature type="transmembrane region" description="Helical" evidence="8">
    <location>
        <begin position="280"/>
        <end position="299"/>
    </location>
</feature>
<feature type="transmembrane region" description="Helical" evidence="8">
    <location>
        <begin position="246"/>
        <end position="268"/>
    </location>
</feature>
<organism evidence="9 10">
    <name type="scientific">Halobacillus aidingensis</name>
    <dbReference type="NCBI Taxonomy" id="240303"/>
    <lineage>
        <taxon>Bacteria</taxon>
        <taxon>Bacillati</taxon>
        <taxon>Bacillota</taxon>
        <taxon>Bacilli</taxon>
        <taxon>Bacillales</taxon>
        <taxon>Bacillaceae</taxon>
        <taxon>Halobacillus</taxon>
    </lineage>
</organism>
<proteinExistence type="inferred from homology"/>
<name>A0A1H0H9Y7_HALAD</name>
<keyword evidence="5 8" id="KW-0812">Transmembrane</keyword>
<protein>
    <recommendedName>
        <fullName evidence="11">AEC family transporter</fullName>
    </recommendedName>
</protein>
<keyword evidence="7 8" id="KW-0472">Membrane</keyword>
<gene>
    <name evidence="9" type="ORF">SAMN05421677_103105</name>
</gene>